<dbReference type="OrthoDB" id="9865568at2"/>
<evidence type="ECO:0000313" key="1">
    <source>
        <dbReference type="EMBL" id="EEQ49112.1"/>
    </source>
</evidence>
<evidence type="ECO:0000313" key="2">
    <source>
        <dbReference type="Proteomes" id="UP000005309"/>
    </source>
</evidence>
<comment type="caution">
    <text evidence="1">The sequence shown here is derived from an EMBL/GenBank/DDBJ whole genome shotgun (WGS) entry which is preliminary data.</text>
</comment>
<dbReference type="HOGENOM" id="CLU_1843733_0_0_9"/>
<sequence>MFYSETDRKLQRFAGLSAAYQRGMLYFMEFPQKNNGIYLSTNAEGNIDALLIEVSYDTGAGPAFVENEILISFVSALLAADMPALRTAAAPVINGQKAYVDIWTTPLRTMMGQSGEGFYVRVMSLPNDQPFCRIAIFRP</sequence>
<gene>
    <name evidence="1" type="ORF">HMPREF0908_0428</name>
</gene>
<dbReference type="RefSeq" id="WP_006690692.1">
    <property type="nucleotide sequence ID" value="NZ_GG694007.1"/>
</dbReference>
<name>C4V1Y1_9FIRM</name>
<protein>
    <submittedName>
        <fullName evidence="1">Uncharacterized protein</fullName>
    </submittedName>
</protein>
<dbReference type="STRING" id="638302.HMPREF0908_0428"/>
<dbReference type="Proteomes" id="UP000005309">
    <property type="component" value="Unassembled WGS sequence"/>
</dbReference>
<organism evidence="1 2">
    <name type="scientific">Selenomonas flueggei ATCC 43531</name>
    <dbReference type="NCBI Taxonomy" id="638302"/>
    <lineage>
        <taxon>Bacteria</taxon>
        <taxon>Bacillati</taxon>
        <taxon>Bacillota</taxon>
        <taxon>Negativicutes</taxon>
        <taxon>Selenomonadales</taxon>
        <taxon>Selenomonadaceae</taxon>
        <taxon>Selenomonas</taxon>
    </lineage>
</organism>
<dbReference type="GeneID" id="32477802"/>
<dbReference type="EMBL" id="ACLA01000006">
    <property type="protein sequence ID" value="EEQ49112.1"/>
    <property type="molecule type" value="Genomic_DNA"/>
</dbReference>
<accession>C4V1Y1</accession>
<keyword evidence="2" id="KW-1185">Reference proteome</keyword>
<dbReference type="AlphaFoldDB" id="C4V1Y1"/>
<reference evidence="1 2" key="1">
    <citation type="submission" date="2009-04" db="EMBL/GenBank/DDBJ databases">
        <authorList>
            <person name="Qin X."/>
            <person name="Bachman B."/>
            <person name="Battles P."/>
            <person name="Bell A."/>
            <person name="Bess C."/>
            <person name="Bickham C."/>
            <person name="Chaboub L."/>
            <person name="Chen D."/>
            <person name="Coyle M."/>
            <person name="Deiros D.R."/>
            <person name="Dinh H."/>
            <person name="Forbes L."/>
            <person name="Fowler G."/>
            <person name="Francisco L."/>
            <person name="Fu Q."/>
            <person name="Gubbala S."/>
            <person name="Hale W."/>
            <person name="Han Y."/>
            <person name="Hemphill L."/>
            <person name="Highlander S.K."/>
            <person name="Hirani K."/>
            <person name="Hogues M."/>
            <person name="Jackson L."/>
            <person name="Jakkamsetti A."/>
            <person name="Javaid M."/>
            <person name="Jiang H."/>
            <person name="Korchina V."/>
            <person name="Kovar C."/>
            <person name="Lara F."/>
            <person name="Lee S."/>
            <person name="Mata R."/>
            <person name="Mathew T."/>
            <person name="Moen C."/>
            <person name="Morales K."/>
            <person name="Munidasa M."/>
            <person name="Nazareth L."/>
            <person name="Ngo R."/>
            <person name="Nguyen L."/>
            <person name="Okwuonu G."/>
            <person name="Ongeri F."/>
            <person name="Patil S."/>
            <person name="Petrosino J."/>
            <person name="Pham C."/>
            <person name="Pham P."/>
            <person name="Pu L.-L."/>
            <person name="Puazo M."/>
            <person name="Raj R."/>
            <person name="Reid J."/>
            <person name="Rouhana J."/>
            <person name="Saada N."/>
            <person name="Shang Y."/>
            <person name="Simmons D."/>
            <person name="Thornton R."/>
            <person name="Warren J."/>
            <person name="Weissenberger G."/>
            <person name="Zhang J."/>
            <person name="Zhang L."/>
            <person name="Zhou C."/>
            <person name="Zhu D."/>
            <person name="Muzny D."/>
            <person name="Worley K."/>
            <person name="Gibbs R."/>
        </authorList>
    </citation>
    <scope>NUCLEOTIDE SEQUENCE [LARGE SCALE GENOMIC DNA]</scope>
    <source>
        <strain evidence="1 2">ATCC 43531</strain>
    </source>
</reference>
<proteinExistence type="predicted"/>